<keyword evidence="1" id="KW-0732">Signal</keyword>
<dbReference type="Gene3D" id="1.25.40.10">
    <property type="entry name" value="Tetratricopeptide repeat domain"/>
    <property type="match status" value="1"/>
</dbReference>
<dbReference type="RefSeq" id="WP_068712907.1">
    <property type="nucleotide sequence ID" value="NZ_LSZP01000056.1"/>
</dbReference>
<evidence type="ECO:0000256" key="1">
    <source>
        <dbReference type="SAM" id="SignalP"/>
    </source>
</evidence>
<comment type="caution">
    <text evidence="2">The sequence shown here is derived from an EMBL/GenBank/DDBJ whole genome shotgun (WGS) entry which is preliminary data.</text>
</comment>
<reference evidence="2 3" key="1">
    <citation type="submission" date="2016-02" db="EMBL/GenBank/DDBJ databases">
        <authorList>
            <person name="Wen L."/>
            <person name="He K."/>
            <person name="Yang H."/>
        </authorList>
    </citation>
    <scope>NUCLEOTIDE SEQUENCE [LARGE SCALE GENOMIC DNA]</scope>
    <source>
        <strain evidence="2 3">CV41</strain>
    </source>
</reference>
<protein>
    <recommendedName>
        <fullName evidence="4">Outer membrane lipoprotein BamD-like domain-containing protein</fullName>
    </recommendedName>
</protein>
<name>A0A139SIS3_9BACT</name>
<proteinExistence type="predicted"/>
<keyword evidence="3" id="KW-1185">Reference proteome</keyword>
<gene>
    <name evidence="2" type="ORF">AXK12_00465</name>
</gene>
<evidence type="ECO:0000313" key="3">
    <source>
        <dbReference type="Proteomes" id="UP000071392"/>
    </source>
</evidence>
<accession>A0A139SIS3</accession>
<evidence type="ECO:0000313" key="2">
    <source>
        <dbReference type="EMBL" id="KXU34421.1"/>
    </source>
</evidence>
<dbReference type="STRING" id="1548208.AXK12_00465"/>
<sequence length="295" mass="33271">MSLPRFALRLRALTTRSPIWLTAFGLAFLGLSNFCAFAANTRPNDDPWLDVINTRYTAASHKFEKLAKASPDDTRLTLAYAASLLTRDPMTRANVRTSRSILIDLLSKLPVSETHYRPLVLLLLGRIDHDHIEPVQFESSRAFYEQLLREYPQHPLADQAAVQLHLLIYLQSPESRSGEVVSQIEATLPTVSNKSHRLRLLGLATRIYLDRLKDKSAALSHLIAAQEEGSDDKSLDLHIAYLARQLGRLELAAKHYRAFYESSPRDNRAYTARRLAQELEEASKMSTAVAKPTQP</sequence>
<dbReference type="Proteomes" id="UP000071392">
    <property type="component" value="Unassembled WGS sequence"/>
</dbReference>
<feature type="chain" id="PRO_5007299270" description="Outer membrane lipoprotein BamD-like domain-containing protein" evidence="1">
    <location>
        <begin position="39"/>
        <end position="295"/>
    </location>
</feature>
<organism evidence="2 3">
    <name type="scientific">Cephaloticoccus capnophilus</name>
    <dbReference type="NCBI Taxonomy" id="1548208"/>
    <lineage>
        <taxon>Bacteria</taxon>
        <taxon>Pseudomonadati</taxon>
        <taxon>Verrucomicrobiota</taxon>
        <taxon>Opitutia</taxon>
        <taxon>Opitutales</taxon>
        <taxon>Opitutaceae</taxon>
        <taxon>Cephaloticoccus</taxon>
    </lineage>
</organism>
<dbReference type="OrthoDB" id="196310at2"/>
<dbReference type="EMBL" id="LSZP01000056">
    <property type="protein sequence ID" value="KXU34421.1"/>
    <property type="molecule type" value="Genomic_DNA"/>
</dbReference>
<dbReference type="AlphaFoldDB" id="A0A139SIS3"/>
<evidence type="ECO:0008006" key="4">
    <source>
        <dbReference type="Google" id="ProtNLM"/>
    </source>
</evidence>
<feature type="signal peptide" evidence="1">
    <location>
        <begin position="1"/>
        <end position="38"/>
    </location>
</feature>
<dbReference type="InterPro" id="IPR011990">
    <property type="entry name" value="TPR-like_helical_dom_sf"/>
</dbReference>